<dbReference type="SUPFAM" id="SSF50249">
    <property type="entry name" value="Nucleic acid-binding proteins"/>
    <property type="match status" value="2"/>
</dbReference>
<evidence type="ECO:0000256" key="1">
    <source>
        <dbReference type="SAM" id="Coils"/>
    </source>
</evidence>
<dbReference type="Gene3D" id="2.40.50.700">
    <property type="match status" value="1"/>
</dbReference>
<dbReference type="PROSITE" id="PS01175">
    <property type="entry name" value="RIBONUCLEASE_II"/>
    <property type="match status" value="1"/>
</dbReference>
<dbReference type="Proteomes" id="UP001211065">
    <property type="component" value="Unassembled WGS sequence"/>
</dbReference>
<feature type="coiled-coil region" evidence="1">
    <location>
        <begin position="1485"/>
        <end position="1519"/>
    </location>
</feature>
<reference evidence="4" key="1">
    <citation type="submission" date="2020-05" db="EMBL/GenBank/DDBJ databases">
        <title>Phylogenomic resolution of chytrid fungi.</title>
        <authorList>
            <person name="Stajich J.E."/>
            <person name="Amses K."/>
            <person name="Simmons R."/>
            <person name="Seto K."/>
            <person name="Myers J."/>
            <person name="Bonds A."/>
            <person name="Quandt C.A."/>
            <person name="Barry K."/>
            <person name="Liu P."/>
            <person name="Grigoriev I."/>
            <person name="Longcore J.E."/>
            <person name="James T.Y."/>
        </authorList>
    </citation>
    <scope>NUCLEOTIDE SEQUENCE</scope>
    <source>
        <strain evidence="4">JEL0476</strain>
    </source>
</reference>
<protein>
    <recommendedName>
        <fullName evidence="3">RNB domain-containing protein</fullName>
    </recommendedName>
</protein>
<dbReference type="GO" id="GO:0006402">
    <property type="term" value="P:mRNA catabolic process"/>
    <property type="evidence" value="ECO:0007669"/>
    <property type="project" value="TreeGrafter"/>
</dbReference>
<accession>A0AAD5Y165</accession>
<dbReference type="GO" id="GO:0000932">
    <property type="term" value="C:P-body"/>
    <property type="evidence" value="ECO:0007669"/>
    <property type="project" value="TreeGrafter"/>
</dbReference>
<dbReference type="Pfam" id="PF00773">
    <property type="entry name" value="RNB"/>
    <property type="match status" value="1"/>
</dbReference>
<dbReference type="InterPro" id="IPR022966">
    <property type="entry name" value="RNase_II/R_CS"/>
</dbReference>
<evidence type="ECO:0000313" key="5">
    <source>
        <dbReference type="Proteomes" id="UP001211065"/>
    </source>
</evidence>
<feature type="compositionally biased region" description="Basic and acidic residues" evidence="2">
    <location>
        <begin position="260"/>
        <end position="277"/>
    </location>
</feature>
<feature type="compositionally biased region" description="Basic and acidic residues" evidence="2">
    <location>
        <begin position="571"/>
        <end position="616"/>
    </location>
</feature>
<dbReference type="InterPro" id="IPR041093">
    <property type="entry name" value="Dis3l2-like_C"/>
</dbReference>
<feature type="compositionally biased region" description="Basic and acidic residues" evidence="2">
    <location>
        <begin position="489"/>
        <end position="499"/>
    </location>
</feature>
<feature type="region of interest" description="Disordered" evidence="2">
    <location>
        <begin position="489"/>
        <end position="620"/>
    </location>
</feature>
<dbReference type="InterPro" id="IPR012340">
    <property type="entry name" value="NA-bd_OB-fold"/>
</dbReference>
<evidence type="ECO:0000256" key="2">
    <source>
        <dbReference type="SAM" id="MobiDB-lite"/>
    </source>
</evidence>
<dbReference type="InterPro" id="IPR001900">
    <property type="entry name" value="RNase_II/R"/>
</dbReference>
<dbReference type="SMART" id="SM00955">
    <property type="entry name" value="RNB"/>
    <property type="match status" value="1"/>
</dbReference>
<keyword evidence="5" id="KW-1185">Reference proteome</keyword>
<dbReference type="PANTHER" id="PTHR23355:SF9">
    <property type="entry name" value="DIS3-LIKE EXONUCLEASE 2"/>
    <property type="match status" value="1"/>
</dbReference>
<proteinExistence type="predicted"/>
<keyword evidence="1" id="KW-0175">Coiled coil</keyword>
<gene>
    <name evidence="4" type="ORF">HK099_002810</name>
</gene>
<dbReference type="EMBL" id="JADGJW010000197">
    <property type="protein sequence ID" value="KAJ3221993.1"/>
    <property type="molecule type" value="Genomic_DNA"/>
</dbReference>
<feature type="region of interest" description="Disordered" evidence="2">
    <location>
        <begin position="30"/>
        <end position="63"/>
    </location>
</feature>
<feature type="non-terminal residue" evidence="4">
    <location>
        <position position="1"/>
    </location>
</feature>
<feature type="region of interest" description="Disordered" evidence="2">
    <location>
        <begin position="210"/>
        <end position="285"/>
    </location>
</feature>
<evidence type="ECO:0000313" key="4">
    <source>
        <dbReference type="EMBL" id="KAJ3221993.1"/>
    </source>
</evidence>
<comment type="caution">
    <text evidence="4">The sequence shown here is derived from an EMBL/GenBank/DDBJ whole genome shotgun (WGS) entry which is preliminary data.</text>
</comment>
<dbReference type="Gene3D" id="2.40.50.140">
    <property type="entry name" value="Nucleic acid-binding proteins"/>
    <property type="match status" value="1"/>
</dbReference>
<feature type="compositionally biased region" description="Basic and acidic residues" evidence="2">
    <location>
        <begin position="210"/>
        <end position="249"/>
    </location>
</feature>
<dbReference type="Pfam" id="PF17849">
    <property type="entry name" value="OB_Dis3"/>
    <property type="match status" value="1"/>
</dbReference>
<sequence length="1587" mass="182702">MEQDFFITSSLPSGLTITKKCKADEVNHSTEIDTPGKLYTQANKKQPQNKNKQKLAASDDSNVSSSYLTVEYVKKKTDTPYDPVTKIYTPSKFKVIREKKIIGNNCEAVTDNSVEVDNKSETSLTKNKNVENTLTEAIPFSTSKHHSEHQSKSSVQFFLKKLEPNEKQLIRTSNSNNKFDDRLKKCFKELSNPELVSTAELIRRRAQKFEEEKQRLRKEVGEKEEQKKQPEEYKRRKEKGDKLQTERDNKKLHRKQSNQKMDDGIKEPNDKQHKEDETLQLGSQIKKEIKFNPGIQRVERLNSNTGIQDDKLQPALQHIKESKFNPGIQRVERLNSKSGIQHKEDKLQPALQHIKESKFNPGIQRVERLNSNPATQDDKLQPGSQIKKEIKFNPGIQRVERLNSNPGIQDDKLQPALQHIKESKFNPDKLQPALQHIKESKFNPGIQRVERVDLNPGIQHKEDKLQSGLQQKKEIKFNPGIQRVERVDFNPGIQHKDNKLQSGLQQKNESKFKPGIQRVEVISFKSSIQHTEEKMQPGKQHNEEDKLEMSEQHKEKDEVQHRSKQASLKQQKKEDLMQTGAELKKEENKMQTDVKQHNEEDKLQKSKQHKEKESECQNKSLSTSLNLEEVLTIPDSNIFPLAKSQQIKDGVERNFTKNKFDKYPQEEKIKNAKEETSADLRNTQYVNTSGGRGADADSWNRKSPELKTRRFSSQNYYADYWDDDAIAQGIMDGTVFRGILRINKTSTQESYCTSKNLNDDVFINGIKNRNRALEGDEVYVAIISGEELEKEKKFTEERNEKKTEIDIRRQKKCDFFDLPSDTLIIDEVAEERRANMAYGKVVKIISKIKSREFTGLIGTTYSFEEEDSKPSTARYFWFRPSDKRVPQINVASAYIPKEYVQNPKLLKNLLFRVAIKHWGPSSMCPQGLYRGKLGVMGEIGIETEAALINAGITWDERFPSAVMRCLPKTPWTIPESEVSSRLDLRNLTIFTIDPSSAKDLDDAVHFRHLSDGNYEVGVHIADVSYFIEPGSAIDVEAKFRATTIYLVQKAIPMLPRLLSENLNSLNPGVDRLAFSVIWKLDKAGLIIREPWFGKTIIRSRAKLSYEHAQAFIEGFSSWKEARAAGKQLNEVEISDGVKEEELKKVTLDLYALSVRLRERRFSNGALSLQNIKLWFSLNEEGNPVDCGAYELKEANRLIEEFMLLANISVAKRILLSYKSISLLRQHSPPSATSINNFIVHANNLGFFQFKSGETSSTDLQSAFDSIADDIKQKVLQLLCVKPMQRAKYYCSGDKELEVTDMSHYALNVPYYTHFTSPIRRYCDLMVHRLLYGAIKFKKGRGSGYKFIEGRSIVDDLTFKDEDFLVDPKKDEIKSLYQVENIAEVAKHCNIRKFSSKDVQDASQNLYLCAFLTKNFGGLNGRLDKETKLIEMAVVYKVGNRSFDVLVTKFGIEKRVWVEDLIDRELIKGSEYDQSEGSLKIYWKAFQSEEEKLEMKNNNNNKKEKNVDQQLDSIENISNKFQRLSIDYESSESLVQAEEEDFIQEVKVFDQIPVKVEVNMKGLKIFLYLNHPNDPDNNLNHDINEERD</sequence>
<dbReference type="GO" id="GO:0000175">
    <property type="term" value="F:3'-5'-RNA exonuclease activity"/>
    <property type="evidence" value="ECO:0007669"/>
    <property type="project" value="TreeGrafter"/>
</dbReference>
<dbReference type="InterPro" id="IPR050180">
    <property type="entry name" value="RNR_Ribonuclease"/>
</dbReference>
<dbReference type="Pfam" id="PF17877">
    <property type="entry name" value="Dis3l2_C_term"/>
    <property type="match status" value="1"/>
</dbReference>
<organism evidence="4 5">
    <name type="scientific">Clydaea vesicula</name>
    <dbReference type="NCBI Taxonomy" id="447962"/>
    <lineage>
        <taxon>Eukaryota</taxon>
        <taxon>Fungi</taxon>
        <taxon>Fungi incertae sedis</taxon>
        <taxon>Chytridiomycota</taxon>
        <taxon>Chytridiomycota incertae sedis</taxon>
        <taxon>Chytridiomycetes</taxon>
        <taxon>Lobulomycetales</taxon>
        <taxon>Lobulomycetaceae</taxon>
        <taxon>Clydaea</taxon>
    </lineage>
</organism>
<evidence type="ECO:0000259" key="3">
    <source>
        <dbReference type="SMART" id="SM00955"/>
    </source>
</evidence>
<dbReference type="Gene3D" id="2.40.50.690">
    <property type="match status" value="1"/>
</dbReference>
<feature type="domain" description="RNB" evidence="3">
    <location>
        <begin position="981"/>
        <end position="1336"/>
    </location>
</feature>
<dbReference type="InterPro" id="IPR041505">
    <property type="entry name" value="Dis3_CSD2"/>
</dbReference>
<dbReference type="GO" id="GO:0003723">
    <property type="term" value="F:RNA binding"/>
    <property type="evidence" value="ECO:0007669"/>
    <property type="project" value="InterPro"/>
</dbReference>
<dbReference type="PANTHER" id="PTHR23355">
    <property type="entry name" value="RIBONUCLEASE"/>
    <property type="match status" value="1"/>
</dbReference>
<name>A0AAD5Y165_9FUNG</name>
<feature type="compositionally biased region" description="Basic and acidic residues" evidence="2">
    <location>
        <begin position="530"/>
        <end position="561"/>
    </location>
</feature>